<proteinExistence type="predicted"/>
<dbReference type="EMBL" id="BONW01000013">
    <property type="protein sequence ID" value="GIG88089.1"/>
    <property type="molecule type" value="Genomic_DNA"/>
</dbReference>
<dbReference type="Proteomes" id="UP000646749">
    <property type="component" value="Unassembled WGS sequence"/>
</dbReference>
<name>A0ABQ4E056_9ACTN</name>
<gene>
    <name evidence="2" type="ORF">Pen02_30250</name>
</gene>
<sequence>MAVHEDPAPSLPVRQYAGSPIEAENRRLLTEAAALSDTEVLTELVSRHPQLLNAYVLRQELDRIPEPERILENQAFRVVALLDRGRNLLESNPERYPLGHGPIEPIWTAVTQRYMSRPEAARHAATPDVVWRVSGAYLRALCRTVTRLVQDEARRADGWDLQELVLATVQALPTVDDSGEVGRMAAADFAYMYDETAGDWLLTTLVQLGAVPDGRIYRRGQAIAANLVQRFQARGERQRAGRALHRVASLGVDPYNGLPVDEEVVRRELRRRLTGALDAAEARELDWAEADMPPPLEALTVAERQYREATALRVGHESGLSAKGHLETLYGLRSLGREVADEELLTTARTALAKLDPDRSEQHILSIHTMLREAGLAVGESAAALPPDGGVPDASGPDSSEAHFRELELGLQRARQVGAEQREKALWILVGLHTYADTLGDVYRERLWREEVSQLANIVRHGSPRVRRGPLARHDRRPLTRLAGAVDRALRLQRDDREQEALDELAGAPSVADLGTEWQKLSEPLRFCAMGLSVGAAVNAVPVDPAAAVRRYAKALEHAGGLRLAGTVADLLRRMGWLARDAPGAAVAFEICVALLPVALPLIRANPQIRYEFQHTCLLAFAAGARSDIDARTADVLRQMVKGLSFAVALRRDARYSPVDDPDGRRLLAEIEGLEVTDPAAGHPLFDQDTLLTTYVNSREVRPGANPEERLANLQRAFDERVFERLVGGGDGGHGVRVPGLALDQLDDRTAVLDLLLGLDVDGQLVVYTWFHTSAGTHLLARRSADLPGAPVWHGDNRELLVHPLAAEVRAVRQSIQDYPGLGRPVSSEGAEALRAMADQLFGDGGELLDLAAAGRDRLIVVPHGPLHFLPFHLLPLGDLLLADVFTVSILPNRELLHAAPAPPAERSATSLGLSFGAGEPFGLPPLTASEREVREVADCFGTGPVLDSAATEQAFVAALRSSRYVHLSTHGRNSTAGAAFQLLYLWPAGDSDGRLHAFELLDLDLHGLEVVSLSACETALGRFDLLDNLRGLPASLLLRGVRTLIGTLWEAEVDASSTFFTSFYAHLRTDPDDVAAAFRSARDVTRQRHPAYRDWGAFYLMGAS</sequence>
<evidence type="ECO:0000313" key="3">
    <source>
        <dbReference type="Proteomes" id="UP000646749"/>
    </source>
</evidence>
<protein>
    <recommendedName>
        <fullName evidence="1">CHAT domain-containing protein</fullName>
    </recommendedName>
</protein>
<organism evidence="2 3">
    <name type="scientific">Plantactinospora endophytica</name>
    <dbReference type="NCBI Taxonomy" id="673535"/>
    <lineage>
        <taxon>Bacteria</taxon>
        <taxon>Bacillati</taxon>
        <taxon>Actinomycetota</taxon>
        <taxon>Actinomycetes</taxon>
        <taxon>Micromonosporales</taxon>
        <taxon>Micromonosporaceae</taxon>
        <taxon>Plantactinospora</taxon>
    </lineage>
</organism>
<evidence type="ECO:0000313" key="2">
    <source>
        <dbReference type="EMBL" id="GIG88089.1"/>
    </source>
</evidence>
<dbReference type="InterPro" id="IPR024983">
    <property type="entry name" value="CHAT_dom"/>
</dbReference>
<reference evidence="2 3" key="1">
    <citation type="submission" date="2021-01" db="EMBL/GenBank/DDBJ databases">
        <title>Whole genome shotgun sequence of Plantactinospora endophytica NBRC 110450.</title>
        <authorList>
            <person name="Komaki H."/>
            <person name="Tamura T."/>
        </authorList>
    </citation>
    <scope>NUCLEOTIDE SEQUENCE [LARGE SCALE GENOMIC DNA]</scope>
    <source>
        <strain evidence="2 3">NBRC 110450</strain>
    </source>
</reference>
<dbReference type="RefSeq" id="WP_203866601.1">
    <property type="nucleotide sequence ID" value="NZ_BONW01000013.1"/>
</dbReference>
<dbReference type="Pfam" id="PF12770">
    <property type="entry name" value="CHAT"/>
    <property type="match status" value="1"/>
</dbReference>
<comment type="caution">
    <text evidence="2">The sequence shown here is derived from an EMBL/GenBank/DDBJ whole genome shotgun (WGS) entry which is preliminary data.</text>
</comment>
<accession>A0ABQ4E056</accession>
<keyword evidence="3" id="KW-1185">Reference proteome</keyword>
<evidence type="ECO:0000259" key="1">
    <source>
        <dbReference type="Pfam" id="PF12770"/>
    </source>
</evidence>
<feature type="domain" description="CHAT" evidence="1">
    <location>
        <begin position="852"/>
        <end position="1104"/>
    </location>
</feature>